<evidence type="ECO:0000256" key="2">
    <source>
        <dbReference type="ARBA" id="ARBA00022670"/>
    </source>
</evidence>
<evidence type="ECO:0000313" key="12">
    <source>
        <dbReference type="Proteomes" id="UP001237642"/>
    </source>
</evidence>
<protein>
    <recommendedName>
        <fullName evidence="10">Peptidase A1 domain-containing protein</fullName>
    </recommendedName>
</protein>
<proteinExistence type="inferred from homology"/>
<gene>
    <name evidence="11" type="ORF">POM88_005804</name>
</gene>
<dbReference type="InterPro" id="IPR021109">
    <property type="entry name" value="Peptidase_aspartic_dom_sf"/>
</dbReference>
<dbReference type="InterPro" id="IPR001461">
    <property type="entry name" value="Aspartic_peptidase_A1"/>
</dbReference>
<dbReference type="PANTHER" id="PTHR13683">
    <property type="entry name" value="ASPARTYL PROTEASES"/>
    <property type="match status" value="1"/>
</dbReference>
<evidence type="ECO:0000259" key="10">
    <source>
        <dbReference type="PROSITE" id="PS51767"/>
    </source>
</evidence>
<feature type="active site" evidence="9">
    <location>
        <position position="269"/>
    </location>
</feature>
<evidence type="ECO:0000256" key="8">
    <source>
        <dbReference type="ARBA" id="ARBA00046288"/>
    </source>
</evidence>
<dbReference type="InterPro" id="IPR018962">
    <property type="entry name" value="DUF1995"/>
</dbReference>
<reference evidence="11" key="1">
    <citation type="submission" date="2023-02" db="EMBL/GenBank/DDBJ databases">
        <title>Genome of toxic invasive species Heracleum sosnowskyi carries increased number of genes despite the absence of recent whole-genome duplications.</title>
        <authorList>
            <person name="Schelkunov M."/>
            <person name="Shtratnikova V."/>
            <person name="Makarenko M."/>
            <person name="Klepikova A."/>
            <person name="Omelchenko D."/>
            <person name="Novikova G."/>
            <person name="Obukhova E."/>
            <person name="Bogdanov V."/>
            <person name="Penin A."/>
            <person name="Logacheva M."/>
        </authorList>
    </citation>
    <scope>NUCLEOTIDE SEQUENCE</scope>
    <source>
        <strain evidence="11">Hsosn_3</strain>
        <tissue evidence="11">Leaf</tissue>
    </source>
</reference>
<keyword evidence="3" id="KW-0812">Transmembrane</keyword>
<evidence type="ECO:0000256" key="3">
    <source>
        <dbReference type="ARBA" id="ARBA00022692"/>
    </source>
</evidence>
<dbReference type="Pfam" id="PF14543">
    <property type="entry name" value="TAXi_N"/>
    <property type="match status" value="1"/>
</dbReference>
<dbReference type="Pfam" id="PF14541">
    <property type="entry name" value="TAXi_C"/>
    <property type="match status" value="1"/>
</dbReference>
<keyword evidence="4" id="KW-0732">Signal</keyword>
<evidence type="ECO:0000256" key="4">
    <source>
        <dbReference type="ARBA" id="ARBA00022729"/>
    </source>
</evidence>
<dbReference type="InterPro" id="IPR032861">
    <property type="entry name" value="TAXi_N"/>
</dbReference>
<dbReference type="InterPro" id="IPR033121">
    <property type="entry name" value="PEPTIDASE_A1"/>
</dbReference>
<dbReference type="PROSITE" id="PS51767">
    <property type="entry name" value="PEPTIDASE_A1"/>
    <property type="match status" value="1"/>
</dbReference>
<keyword evidence="2" id="KW-0645">Protease</keyword>
<keyword evidence="5" id="KW-0378">Hydrolase</keyword>
<evidence type="ECO:0000256" key="6">
    <source>
        <dbReference type="ARBA" id="ARBA00022989"/>
    </source>
</evidence>
<comment type="caution">
    <text evidence="11">The sequence shown here is derived from an EMBL/GenBank/DDBJ whole genome shotgun (WGS) entry which is preliminary data.</text>
</comment>
<dbReference type="InterPro" id="IPR032799">
    <property type="entry name" value="TAXi_C"/>
</dbReference>
<dbReference type="GO" id="GO:0012505">
    <property type="term" value="C:endomembrane system"/>
    <property type="evidence" value="ECO:0007669"/>
    <property type="project" value="UniProtKB-SubCell"/>
</dbReference>
<keyword evidence="7" id="KW-0472">Membrane</keyword>
<comment type="subcellular location">
    <subcellularLocation>
        <location evidence="8">Endomembrane system</location>
        <topology evidence="8">Single-pass type I membrane protein</topology>
    </subcellularLocation>
</comment>
<keyword evidence="6" id="KW-1133">Transmembrane helix</keyword>
<dbReference type="GO" id="GO:0006508">
    <property type="term" value="P:proteolysis"/>
    <property type="evidence" value="ECO:0007669"/>
    <property type="project" value="UniProtKB-KW"/>
</dbReference>
<feature type="active site" evidence="9">
    <location>
        <position position="61"/>
    </location>
</feature>
<evidence type="ECO:0000313" key="11">
    <source>
        <dbReference type="EMBL" id="KAK1395941.1"/>
    </source>
</evidence>
<dbReference type="Pfam" id="PF09353">
    <property type="entry name" value="DUF1995"/>
    <property type="match status" value="1"/>
</dbReference>
<dbReference type="InterPro" id="IPR001969">
    <property type="entry name" value="Aspartic_peptidase_AS"/>
</dbReference>
<dbReference type="Gene3D" id="2.40.70.10">
    <property type="entry name" value="Acid Proteases"/>
    <property type="match status" value="2"/>
</dbReference>
<evidence type="ECO:0000256" key="7">
    <source>
        <dbReference type="ARBA" id="ARBA00023136"/>
    </source>
</evidence>
<dbReference type="GO" id="GO:0004190">
    <property type="term" value="F:aspartic-type endopeptidase activity"/>
    <property type="evidence" value="ECO:0007669"/>
    <property type="project" value="InterPro"/>
</dbReference>
<dbReference type="PROSITE" id="PS00141">
    <property type="entry name" value="ASP_PROTEASE"/>
    <property type="match status" value="1"/>
</dbReference>
<organism evidence="11 12">
    <name type="scientific">Heracleum sosnowskyi</name>
    <dbReference type="NCBI Taxonomy" id="360622"/>
    <lineage>
        <taxon>Eukaryota</taxon>
        <taxon>Viridiplantae</taxon>
        <taxon>Streptophyta</taxon>
        <taxon>Embryophyta</taxon>
        <taxon>Tracheophyta</taxon>
        <taxon>Spermatophyta</taxon>
        <taxon>Magnoliopsida</taxon>
        <taxon>eudicotyledons</taxon>
        <taxon>Gunneridae</taxon>
        <taxon>Pentapetalae</taxon>
        <taxon>asterids</taxon>
        <taxon>campanulids</taxon>
        <taxon>Apiales</taxon>
        <taxon>Apiaceae</taxon>
        <taxon>Apioideae</taxon>
        <taxon>apioid superclade</taxon>
        <taxon>Tordylieae</taxon>
        <taxon>Tordyliinae</taxon>
        <taxon>Heracleum</taxon>
    </lineage>
</organism>
<dbReference type="PANTHER" id="PTHR13683:SF375">
    <property type="entry name" value="PEPTIDASE A1 DOMAIN-CONTAINING PROTEIN"/>
    <property type="match status" value="1"/>
</dbReference>
<comment type="similarity">
    <text evidence="1">Belongs to the peptidase A1 family.</text>
</comment>
<feature type="domain" description="Peptidase A1" evidence="10">
    <location>
        <begin position="43"/>
        <end position="388"/>
    </location>
</feature>
<name>A0AAD8N4S1_9APIA</name>
<keyword evidence="12" id="KW-1185">Reference proteome</keyword>
<dbReference type="AlphaFoldDB" id="A0AAD8N4S1"/>
<evidence type="ECO:0000256" key="9">
    <source>
        <dbReference type="PIRSR" id="PIRSR601461-1"/>
    </source>
</evidence>
<accession>A0AAD8N4S1</accession>
<dbReference type="Proteomes" id="UP001237642">
    <property type="component" value="Unassembled WGS sequence"/>
</dbReference>
<evidence type="ECO:0000256" key="1">
    <source>
        <dbReference type="ARBA" id="ARBA00007447"/>
    </source>
</evidence>
<sequence>MYSNETFQYILETNHKFLTLKFAEAKYIVETPMIHFSTAGLVYFLNVSVGNPAVPQYLLIDTGSSLTWVSGRDPRKQYVYDPYESDTFMFIGCSDPKCTSNSIFTCHEQNKCGYTTSYGDGSGSSGLLGYDDFGFVKYSDPDNPSMVKGVFFGALGNISSDMKVDNDPQFNGILGIGPETISLVSHLPEPKLFRYCAANLSSPNESQGYFFFGELEGDYDDVQTTPIIQGYDQYIVEIISICLDGVCLEIDPSIFKNIQGNAYTGVLIDTGSVLSYLADGAYDAVEQAVAKIMESKNKKKVQNEASRLCYEGYMNDLVHEYYPTLTINFSGGGAKMIITHTEYLVQYFRNAYCLAFGKASEFGEIYKNRTMIVCDLQGYPLNKRAQLAGTRKILEFMDWGDYGAMGTFISIGAIGAKEVAEEIDLFILVAPQNAVGNCIIGDLQAMTDAAGKRPVILINPELKTMGRDKRLEYAEKYENWYLFRLLYEAGSQYPIVGVLRMSYPSPYELFKRVNEPESPQKERYVMLSSFTERPDGDDINYALQGKTRYKKESSGPPLAECTIFKYLANIHGHSLFFLPSFSKFIEERLPYTSYV</sequence>
<evidence type="ECO:0000256" key="5">
    <source>
        <dbReference type="ARBA" id="ARBA00022801"/>
    </source>
</evidence>
<reference evidence="11" key="2">
    <citation type="submission" date="2023-05" db="EMBL/GenBank/DDBJ databases">
        <authorList>
            <person name="Schelkunov M.I."/>
        </authorList>
    </citation>
    <scope>NUCLEOTIDE SEQUENCE</scope>
    <source>
        <strain evidence="11">Hsosn_3</strain>
        <tissue evidence="11">Leaf</tissue>
    </source>
</reference>
<dbReference type="EMBL" id="JAUIZM010000002">
    <property type="protein sequence ID" value="KAK1395941.1"/>
    <property type="molecule type" value="Genomic_DNA"/>
</dbReference>
<dbReference type="SUPFAM" id="SSF50630">
    <property type="entry name" value="Acid proteases"/>
    <property type="match status" value="1"/>
</dbReference>